<gene>
    <name evidence="2" type="ORF">HZF05_07035</name>
</gene>
<proteinExistence type="predicted"/>
<dbReference type="InterPro" id="IPR041726">
    <property type="entry name" value="ACAD10_11_N"/>
</dbReference>
<dbReference type="SUPFAM" id="SSF56112">
    <property type="entry name" value="Protein kinase-like (PK-like)"/>
    <property type="match status" value="1"/>
</dbReference>
<dbReference type="Pfam" id="PF01636">
    <property type="entry name" value="APH"/>
    <property type="match status" value="1"/>
</dbReference>
<dbReference type="PANTHER" id="PTHR47829">
    <property type="entry name" value="HYDROLASE, PUTATIVE (AFU_ORTHOLOGUE AFUA_1G12880)-RELATED"/>
    <property type="match status" value="1"/>
</dbReference>
<dbReference type="Gene3D" id="3.30.200.20">
    <property type="entry name" value="Phosphorylase Kinase, domain 1"/>
    <property type="match status" value="1"/>
</dbReference>
<dbReference type="Proteomes" id="UP000570166">
    <property type="component" value="Unassembled WGS sequence"/>
</dbReference>
<sequence length="328" mass="36239">MRDYVEGFAGPLRIEQFRGGQSNPTFKLETPGRNYVLRRKPPGLLVKSAHAVDREYRVIAALHGAGFPVARPFALCEDDAVIGSAFYVMEHVEGRIFWGSTFSTAPREERPACFMAMNRTLADLHGIDPATIGLGDYGRPAGYCARQIARLSCQYEEDEAAGRVEAMDRLIAWLPENIPPDEETSIVHGDFRCDNMIFHPTEPRVIAVLDWELSTLGPPLADFAFHGMMYRMPPEISTGLLGIDLAAANIPGEAEYIATYCRNSRRDGVAGYDFYVAFNMFRLAAIIHGIRGRLARGTASSDHAADIAKRVEPLAALAWHQAIRAGAR</sequence>
<evidence type="ECO:0000313" key="2">
    <source>
        <dbReference type="EMBL" id="MBA2933854.1"/>
    </source>
</evidence>
<reference evidence="2 3" key="1">
    <citation type="submission" date="2020-07" db="EMBL/GenBank/DDBJ databases">
        <authorList>
            <person name="Sun Q."/>
        </authorList>
    </citation>
    <scope>NUCLEOTIDE SEQUENCE [LARGE SCALE GENOMIC DNA]</scope>
    <source>
        <strain evidence="2 3">CGMCC 1.13654</strain>
    </source>
</reference>
<keyword evidence="2" id="KW-0808">Transferase</keyword>
<dbReference type="Gene3D" id="3.90.1200.10">
    <property type="match status" value="1"/>
</dbReference>
<evidence type="ECO:0000313" key="3">
    <source>
        <dbReference type="Proteomes" id="UP000570166"/>
    </source>
</evidence>
<dbReference type="InterPro" id="IPR002575">
    <property type="entry name" value="Aminoglycoside_PTrfase"/>
</dbReference>
<organism evidence="2 3">
    <name type="scientific">Sphingomonas chungangi</name>
    <dbReference type="NCBI Taxonomy" id="2683589"/>
    <lineage>
        <taxon>Bacteria</taxon>
        <taxon>Pseudomonadati</taxon>
        <taxon>Pseudomonadota</taxon>
        <taxon>Alphaproteobacteria</taxon>
        <taxon>Sphingomonadales</taxon>
        <taxon>Sphingomonadaceae</taxon>
        <taxon>Sphingomonas</taxon>
    </lineage>
</organism>
<dbReference type="InterPro" id="IPR052898">
    <property type="entry name" value="ACAD10-like"/>
</dbReference>
<accession>A0A838L3V1</accession>
<dbReference type="InterPro" id="IPR011009">
    <property type="entry name" value="Kinase-like_dom_sf"/>
</dbReference>
<feature type="domain" description="Aminoglycoside phosphotransferase" evidence="1">
    <location>
        <begin position="14"/>
        <end position="235"/>
    </location>
</feature>
<dbReference type="PANTHER" id="PTHR47829:SF1">
    <property type="entry name" value="HAD FAMILY PHOSPHATASE"/>
    <property type="match status" value="1"/>
</dbReference>
<keyword evidence="3" id="KW-1185">Reference proteome</keyword>
<dbReference type="EMBL" id="JACEIB010000003">
    <property type="protein sequence ID" value="MBA2933854.1"/>
    <property type="molecule type" value="Genomic_DNA"/>
</dbReference>
<dbReference type="CDD" id="cd05154">
    <property type="entry name" value="ACAD10_11_N-like"/>
    <property type="match status" value="1"/>
</dbReference>
<evidence type="ECO:0000259" key="1">
    <source>
        <dbReference type="Pfam" id="PF01636"/>
    </source>
</evidence>
<dbReference type="GO" id="GO:0016740">
    <property type="term" value="F:transferase activity"/>
    <property type="evidence" value="ECO:0007669"/>
    <property type="project" value="UniProtKB-KW"/>
</dbReference>
<protein>
    <submittedName>
        <fullName evidence="2">Phosphotransferase family protein</fullName>
    </submittedName>
</protein>
<comment type="caution">
    <text evidence="2">The sequence shown here is derived from an EMBL/GenBank/DDBJ whole genome shotgun (WGS) entry which is preliminary data.</text>
</comment>
<name>A0A838L3V1_9SPHN</name>
<dbReference type="AlphaFoldDB" id="A0A838L3V1"/>